<dbReference type="Pfam" id="PF04464">
    <property type="entry name" value="Glyphos_transf"/>
    <property type="match status" value="1"/>
</dbReference>
<dbReference type="AlphaFoldDB" id="A0A4Z0D5I4"/>
<dbReference type="InterPro" id="IPR007554">
    <property type="entry name" value="Glycerophosphate_synth"/>
</dbReference>
<evidence type="ECO:0000313" key="5">
    <source>
        <dbReference type="Proteomes" id="UP000297725"/>
    </source>
</evidence>
<proteinExistence type="predicted"/>
<organism evidence="2 4">
    <name type="scientific">Vagococcus xieshaowenii</name>
    <dbReference type="NCBI Taxonomy" id="2562451"/>
    <lineage>
        <taxon>Bacteria</taxon>
        <taxon>Bacillati</taxon>
        <taxon>Bacillota</taxon>
        <taxon>Bacilli</taxon>
        <taxon>Lactobacillales</taxon>
        <taxon>Enterococcaceae</taxon>
        <taxon>Vagococcus</taxon>
    </lineage>
</organism>
<evidence type="ECO:0000313" key="4">
    <source>
        <dbReference type="Proteomes" id="UP000296883"/>
    </source>
</evidence>
<dbReference type="InterPro" id="IPR043149">
    <property type="entry name" value="TagF_N"/>
</dbReference>
<dbReference type="SUPFAM" id="SSF53756">
    <property type="entry name" value="UDP-Glycosyltransferase/glycogen phosphorylase"/>
    <property type="match status" value="1"/>
</dbReference>
<evidence type="ECO:0000313" key="2">
    <source>
        <dbReference type="EMBL" id="QCA29272.1"/>
    </source>
</evidence>
<name>A0A4Z0D5I4_9ENTE</name>
<dbReference type="KEGG" id="vac:E4Z98_08055"/>
<dbReference type="InterPro" id="IPR051612">
    <property type="entry name" value="Teichoic_Acid_Biosynth"/>
</dbReference>
<reference evidence="3 5" key="1">
    <citation type="submission" date="2019-03" db="EMBL/GenBank/DDBJ databases">
        <title>Vagococcus sp. was isolated fron gut of Carduelis flavirostris.</title>
        <authorList>
            <person name="Ge Y."/>
        </authorList>
    </citation>
    <scope>NUCLEOTIDE SEQUENCE [LARGE SCALE GENOMIC DNA]</scope>
    <source>
        <strain evidence="3 5">CF-210</strain>
    </source>
</reference>
<dbReference type="RefSeq" id="WP_135255016.1">
    <property type="nucleotide sequence ID" value="NZ_CP038865.1"/>
</dbReference>
<dbReference type="Proteomes" id="UP000297725">
    <property type="component" value="Unassembled WGS sequence"/>
</dbReference>
<dbReference type="Gene3D" id="3.40.50.11820">
    <property type="match status" value="1"/>
</dbReference>
<dbReference type="PANTHER" id="PTHR37316:SF1">
    <property type="entry name" value="TEICHOIC ACID GLYCEROL-PHOSPHATE PRIMASE"/>
    <property type="match status" value="1"/>
</dbReference>
<dbReference type="GO" id="GO:0006793">
    <property type="term" value="P:phosphorus metabolic process"/>
    <property type="evidence" value="ECO:0007669"/>
    <property type="project" value="UniProtKB-ARBA"/>
</dbReference>
<evidence type="ECO:0000259" key="1">
    <source>
        <dbReference type="PROSITE" id="PS50035"/>
    </source>
</evidence>
<dbReference type="PANTHER" id="PTHR37316">
    <property type="entry name" value="TEICHOIC ACID GLYCEROL-PHOSPHATE PRIMASE"/>
    <property type="match status" value="1"/>
</dbReference>
<gene>
    <name evidence="3" type="ORF">E4031_08460</name>
    <name evidence="2" type="ORF">E4Z98_08055</name>
</gene>
<dbReference type="Proteomes" id="UP000296883">
    <property type="component" value="Chromosome"/>
</dbReference>
<dbReference type="InterPro" id="IPR001736">
    <property type="entry name" value="PLipase_D/transphosphatidylase"/>
</dbReference>
<dbReference type="GO" id="GO:0047355">
    <property type="term" value="F:CDP-glycerol glycerophosphotransferase activity"/>
    <property type="evidence" value="ECO:0007669"/>
    <property type="project" value="InterPro"/>
</dbReference>
<accession>A0A4Z0D5I4</accession>
<dbReference type="OrthoDB" id="9811865at2"/>
<dbReference type="PROSITE" id="PS50035">
    <property type="entry name" value="PLD"/>
    <property type="match status" value="1"/>
</dbReference>
<evidence type="ECO:0000313" key="3">
    <source>
        <dbReference type="EMBL" id="TFZ39853.1"/>
    </source>
</evidence>
<sequence>MNDKFNQCLKDIYMKVVSFFTMFSKKNSSHHVMYLLSFPENNDQLIQMLDQDPLIDKLTILYQKQLVDEVKKYQSLGIECIQINSLGFFIKGLPMLKQAKVIIMDNYFAFIGAINFSKETTIYQIWHAAGAIKCFGWEDPKTTLRSHQDQERFQKVYNSTHYYVVGSEEMANVFEKSYLQPTKKMLLTGVPRTDFFFNQEAKIIAENKFKQMFPEVKDKKIVLYAPTYREVTMSTENWQKVVPSLSDDYVVLGKFHPHTLEQLSVDVLKHIQIDLRGLTLKELLFSVDVLITDYSSIPFEYELAKPDGHTIYYTFDLESYCQTVGIQPDFYQRHHVHPVETKEILEQAFDQLELYKNGSLSEWHTANDGRATIRLIAHIKQELKK</sequence>
<feature type="domain" description="PLD phosphodiesterase" evidence="1">
    <location>
        <begin position="93"/>
        <end position="120"/>
    </location>
</feature>
<dbReference type="EMBL" id="SRHU01000030">
    <property type="protein sequence ID" value="TFZ39853.1"/>
    <property type="molecule type" value="Genomic_DNA"/>
</dbReference>
<dbReference type="GO" id="GO:0016020">
    <property type="term" value="C:membrane"/>
    <property type="evidence" value="ECO:0007669"/>
    <property type="project" value="InterPro"/>
</dbReference>
<protein>
    <recommendedName>
        <fullName evidence="1">PLD phosphodiesterase domain-containing protein</fullName>
    </recommendedName>
</protein>
<accession>A0A7Z2B512</accession>
<dbReference type="EMBL" id="CP038865">
    <property type="protein sequence ID" value="QCA29272.1"/>
    <property type="molecule type" value="Genomic_DNA"/>
</dbReference>
<reference evidence="2 4" key="2">
    <citation type="journal article" date="2020" name="Int. J. Syst. Evol. Microbiol.">
        <title>Vagococcus xieshaowenii sp. nov., isolated from snow finch (Montifringilla taczanowskii) cloacal content.</title>
        <authorList>
            <person name="Ge Y."/>
            <person name="Yang J."/>
            <person name="Lai X.H."/>
            <person name="Zhang G."/>
            <person name="Jin D."/>
            <person name="Lu S."/>
            <person name="Wang B."/>
            <person name="Huang Y."/>
            <person name="Huang Y."/>
            <person name="Ren Z."/>
            <person name="Zhang X."/>
            <person name="Xu J."/>
        </authorList>
    </citation>
    <scope>NUCLEOTIDE SEQUENCE [LARGE SCALE GENOMIC DNA]</scope>
    <source>
        <strain evidence="4">personal::cf-49</strain>
        <strain evidence="2">Personal::cf-49</strain>
    </source>
</reference>
<keyword evidence="4" id="KW-1185">Reference proteome</keyword>